<evidence type="ECO:0000313" key="1">
    <source>
        <dbReference type="EMBL" id="CAK9039080.1"/>
    </source>
</evidence>
<organism evidence="1 2">
    <name type="scientific">Durusdinium trenchii</name>
    <dbReference type="NCBI Taxonomy" id="1381693"/>
    <lineage>
        <taxon>Eukaryota</taxon>
        <taxon>Sar</taxon>
        <taxon>Alveolata</taxon>
        <taxon>Dinophyceae</taxon>
        <taxon>Suessiales</taxon>
        <taxon>Symbiodiniaceae</taxon>
        <taxon>Durusdinium</taxon>
    </lineage>
</organism>
<accession>A0ABP0LLH9</accession>
<evidence type="ECO:0000313" key="2">
    <source>
        <dbReference type="Proteomes" id="UP001642464"/>
    </source>
</evidence>
<comment type="caution">
    <text evidence="1">The sequence shown here is derived from an EMBL/GenBank/DDBJ whole genome shotgun (WGS) entry which is preliminary data.</text>
</comment>
<dbReference type="EMBL" id="CAXAMM010016557">
    <property type="protein sequence ID" value="CAK9039080.1"/>
    <property type="molecule type" value="Genomic_DNA"/>
</dbReference>
<dbReference type="InterPro" id="IPR002654">
    <property type="entry name" value="Glyco_trans_25"/>
</dbReference>
<sequence>MAICPAQRVWRHVIGLLCLQPTWPASTVSTDWLDGRCAPHAALLPPEACAPRAFPEQCATRTPVDGSWVWPGRNWCWVATKRHACYGHHTWEEAAEVAEKEMEVVKATEGDVPLRRPELCDVRAHGRPLKPNETASVQQRTSFRIEAAEASFWFDRNVAVYVVSLPSAVLRWNRMQQRLQELEINVQRVDGIDLASASGLEAAKKEGLVPFGWNYTAAKETMVRLLQKSSKSAAERYLENYGLGTVGCAAAHLRALWTAASAWHARKPLVLILEDDVWLEEDFKLKVRKLLKAEAPCDWQVISLRSQCPYGTCVSPHLTRVQPDGNEPEEMCRHGVNYGFYAMLYQADALIFVANALHQEIWNSSTPGCLANDVALAQISDRVAYYAVPSSQEPGFVQHGHFPSVRSVLNQQTSAAWLDQVLQKKRSSQVL</sequence>
<protein>
    <submittedName>
        <fullName evidence="1">Uncharacterized protein</fullName>
    </submittedName>
</protein>
<name>A0ABP0LLH9_9DINO</name>
<reference evidence="1 2" key="1">
    <citation type="submission" date="2024-02" db="EMBL/GenBank/DDBJ databases">
        <authorList>
            <person name="Chen Y."/>
            <person name="Shah S."/>
            <person name="Dougan E. K."/>
            <person name="Thang M."/>
            <person name="Chan C."/>
        </authorList>
    </citation>
    <scope>NUCLEOTIDE SEQUENCE [LARGE SCALE GENOMIC DNA]</scope>
</reference>
<keyword evidence="2" id="KW-1185">Reference proteome</keyword>
<proteinExistence type="predicted"/>
<dbReference type="Proteomes" id="UP001642464">
    <property type="component" value="Unassembled WGS sequence"/>
</dbReference>
<gene>
    <name evidence="1" type="ORF">SCF082_LOCUS22895</name>
</gene>
<dbReference type="Pfam" id="PF01755">
    <property type="entry name" value="Glyco_transf_25"/>
    <property type="match status" value="1"/>
</dbReference>